<dbReference type="Proteomes" id="UP001596395">
    <property type="component" value="Unassembled WGS sequence"/>
</dbReference>
<accession>A0ABD5V810</accession>
<evidence type="ECO:0000256" key="1">
    <source>
        <dbReference type="SAM" id="MobiDB-lite"/>
    </source>
</evidence>
<reference evidence="3 4" key="1">
    <citation type="journal article" date="2019" name="Int. J. Syst. Evol. Microbiol.">
        <title>The Global Catalogue of Microorganisms (GCM) 10K type strain sequencing project: providing services to taxonomists for standard genome sequencing and annotation.</title>
        <authorList>
            <consortium name="The Broad Institute Genomics Platform"/>
            <consortium name="The Broad Institute Genome Sequencing Center for Infectious Disease"/>
            <person name="Wu L."/>
            <person name="Ma J."/>
        </authorList>
    </citation>
    <scope>NUCLEOTIDE SEQUENCE [LARGE SCALE GENOMIC DNA]</scope>
    <source>
        <strain evidence="3 4">GX26</strain>
    </source>
</reference>
<evidence type="ECO:0000313" key="4">
    <source>
        <dbReference type="Proteomes" id="UP001596395"/>
    </source>
</evidence>
<sequence length="205" mass="20416">MTVRVVVAVALAVALLAVAAPGMGVAREHAAVSAVEADADRVRGAVAAMAAAPRGSRRVVAVSVPAATVGTARVAAVRVTTHAVRYRLASGRRGGRRLPVAVRAVGADRGASDRDDGAGDVLVFDSPGSYRVVVTATACGVRVAALGAPADGAVDDGRRAEGEGLNDGTRPASACSNVVATAGVRRPSRAMRCASTRASATPTVT</sequence>
<name>A0ABD5V810_9EURY</name>
<comment type="caution">
    <text evidence="3">The sequence shown here is derived from an EMBL/GenBank/DDBJ whole genome shotgun (WGS) entry which is preliminary data.</text>
</comment>
<dbReference type="EMBL" id="JBHSXN010000001">
    <property type="protein sequence ID" value="MFC6951700.1"/>
    <property type="molecule type" value="Genomic_DNA"/>
</dbReference>
<dbReference type="AlphaFoldDB" id="A0ABD5V810"/>
<evidence type="ECO:0000259" key="2">
    <source>
        <dbReference type="Pfam" id="PF23993"/>
    </source>
</evidence>
<keyword evidence="4" id="KW-1185">Reference proteome</keyword>
<proteinExistence type="predicted"/>
<gene>
    <name evidence="3" type="ORF">ACFQGB_02375</name>
</gene>
<feature type="domain" description="DUF7311" evidence="2">
    <location>
        <begin position="3"/>
        <end position="135"/>
    </location>
</feature>
<dbReference type="InterPro" id="IPR055735">
    <property type="entry name" value="DUF7311"/>
</dbReference>
<organism evidence="3 4">
    <name type="scientific">Halorubellus litoreus</name>
    <dbReference type="NCBI Taxonomy" id="755308"/>
    <lineage>
        <taxon>Archaea</taxon>
        <taxon>Methanobacteriati</taxon>
        <taxon>Methanobacteriota</taxon>
        <taxon>Stenosarchaea group</taxon>
        <taxon>Halobacteria</taxon>
        <taxon>Halobacteriales</taxon>
        <taxon>Halorubellaceae</taxon>
        <taxon>Halorubellus</taxon>
    </lineage>
</organism>
<dbReference type="Pfam" id="PF23993">
    <property type="entry name" value="DUF7311"/>
    <property type="match status" value="1"/>
</dbReference>
<dbReference type="RefSeq" id="WP_336348718.1">
    <property type="nucleotide sequence ID" value="NZ_JAZAQL010000001.1"/>
</dbReference>
<protein>
    <recommendedName>
        <fullName evidence="2">DUF7311 domain-containing protein</fullName>
    </recommendedName>
</protein>
<evidence type="ECO:0000313" key="3">
    <source>
        <dbReference type="EMBL" id="MFC6951700.1"/>
    </source>
</evidence>
<feature type="region of interest" description="Disordered" evidence="1">
    <location>
        <begin position="152"/>
        <end position="171"/>
    </location>
</feature>